<dbReference type="EMBL" id="QLUW01000001">
    <property type="protein sequence ID" value="RAP78296.1"/>
    <property type="molecule type" value="Genomic_DNA"/>
</dbReference>
<proteinExistence type="inferred from homology"/>
<evidence type="ECO:0000313" key="3">
    <source>
        <dbReference type="EMBL" id="RAP78296.1"/>
    </source>
</evidence>
<keyword evidence="4" id="KW-1185">Reference proteome</keyword>
<evidence type="ECO:0000259" key="2">
    <source>
        <dbReference type="Pfam" id="PF17482"/>
    </source>
</evidence>
<protein>
    <submittedName>
        <fullName evidence="3">Phage tail sheath family protein</fullName>
    </submittedName>
</protein>
<feature type="domain" description="Tail sheath protein C-terminal" evidence="2">
    <location>
        <begin position="442"/>
        <end position="546"/>
    </location>
</feature>
<dbReference type="OrthoDB" id="9767864at2"/>
<evidence type="ECO:0000313" key="4">
    <source>
        <dbReference type="Proteomes" id="UP000249260"/>
    </source>
</evidence>
<dbReference type="Proteomes" id="UP000249260">
    <property type="component" value="Unassembled WGS sequence"/>
</dbReference>
<organism evidence="3 4">
    <name type="scientific">Paenibacillus montanisoli</name>
    <dbReference type="NCBI Taxonomy" id="2081970"/>
    <lineage>
        <taxon>Bacteria</taxon>
        <taxon>Bacillati</taxon>
        <taxon>Bacillota</taxon>
        <taxon>Bacilli</taxon>
        <taxon>Bacillales</taxon>
        <taxon>Paenibacillaceae</taxon>
        <taxon>Paenibacillus</taxon>
    </lineage>
</organism>
<dbReference type="PANTHER" id="PTHR35861:SF1">
    <property type="entry name" value="PHAGE TAIL SHEATH PROTEIN"/>
    <property type="match status" value="1"/>
</dbReference>
<dbReference type="Gene3D" id="3.40.50.11780">
    <property type="match status" value="2"/>
</dbReference>
<evidence type="ECO:0000256" key="1">
    <source>
        <dbReference type="ARBA" id="ARBA00008005"/>
    </source>
</evidence>
<dbReference type="Pfam" id="PF17482">
    <property type="entry name" value="Phage_sheath_1C"/>
    <property type="match status" value="1"/>
</dbReference>
<accession>A0A328UEC1</accession>
<reference evidence="3 4" key="1">
    <citation type="submission" date="2018-06" db="EMBL/GenBank/DDBJ databases">
        <title>Paenibacillus montanisoli sp. nov., isolated from mountain area soil.</title>
        <authorList>
            <person name="Wu M."/>
        </authorList>
    </citation>
    <scope>NUCLEOTIDE SEQUENCE [LARGE SCALE GENOMIC DNA]</scope>
    <source>
        <strain evidence="3 4">RA17</strain>
    </source>
</reference>
<name>A0A328UEC1_9BACL</name>
<sequence>MPIRPTYPGVYVEEIPSGVHPIVGVSTSVAAFVDFFPRGPINKATQITNFGDFQRIFGGLDKRSEASYAIQQFYLNGGQLAWVVRVNSDKMKMVSASYTLGSTLKVTAANPGTWAGGSSGNSPNSVQVAIDKNTPDPSDQFNLAVREVATVNGKKKVVSSEIYRNLTMTKNNARYAVNVVNASSALIALTDLNTGTGSVELPSRTSTTIEDVIASSVVNDSATDAYKSLTGGDDGDLFDSDGQLKSDRFTIFSEALTGDQKENTGIYALDNIAPFHFNILCIPATANLGNEDYLSTYKKAIPFCEDKRAVVLVDIPTIIDTVEKLMDSNFQGTLDQLRINPNAATYFPRLHIADPLNENRPRNVGPSGTLAGIYARTDATRGVWKAPAGTDAALVGADLPLKLTDQVNGNLNSLGINVLRNFPIFSTVSWGARTLDGADMKASEWKYIPVRRTALFIEQSLYEGLKWVVFEPNAEPLWAQIRLNVSAFMQSLFRQGAFQGQSRKDAYLVKCDSETTTQNDINNGIVNIVVGFAPLKPAEFVIIQLQQMAGQIQV</sequence>
<dbReference type="PANTHER" id="PTHR35861">
    <property type="match status" value="1"/>
</dbReference>
<comment type="caution">
    <text evidence="3">The sequence shown here is derived from an EMBL/GenBank/DDBJ whole genome shotgun (WGS) entry which is preliminary data.</text>
</comment>
<gene>
    <name evidence="3" type="ORF">DL346_07665</name>
</gene>
<dbReference type="AlphaFoldDB" id="A0A328UEC1"/>
<dbReference type="InterPro" id="IPR052042">
    <property type="entry name" value="Tail_sheath_structural"/>
</dbReference>
<dbReference type="InterPro" id="IPR020287">
    <property type="entry name" value="Tail_sheath_C"/>
</dbReference>
<comment type="similarity">
    <text evidence="1">Belongs to the myoviridae tail sheath protein family.</text>
</comment>